<dbReference type="InterPro" id="IPR050327">
    <property type="entry name" value="Proton-linked_MCT"/>
</dbReference>
<dbReference type="InterPro" id="IPR011701">
    <property type="entry name" value="MFS"/>
</dbReference>
<evidence type="ECO:0000256" key="3">
    <source>
        <dbReference type="SAM" id="MobiDB-lite"/>
    </source>
</evidence>
<feature type="transmembrane region" description="Helical" evidence="4">
    <location>
        <begin position="305"/>
        <end position="325"/>
    </location>
</feature>
<dbReference type="Pfam" id="PF07690">
    <property type="entry name" value="MFS_1"/>
    <property type="match status" value="1"/>
</dbReference>
<dbReference type="EMBL" id="CM002798">
    <property type="protein sequence ID" value="KZN92877.1"/>
    <property type="molecule type" value="Genomic_DNA"/>
</dbReference>
<gene>
    <name evidence="6" type="ORF">EN45_030410</name>
</gene>
<feature type="transmembrane region" description="Helical" evidence="4">
    <location>
        <begin position="93"/>
        <end position="112"/>
    </location>
</feature>
<reference evidence="6" key="1">
    <citation type="journal article" date="2014" name="Genome Announc.">
        <title>Complete sequencing and chromosome-scale genome assembly of the industrial progenitor strain P2niaD18 from the penicillin producer Penicillium chrysogenum.</title>
        <authorList>
            <person name="Specht T."/>
            <person name="Dahlmann T.A."/>
            <person name="Zadra I."/>
            <person name="Kurnsteiner H."/>
            <person name="Kuck U."/>
        </authorList>
    </citation>
    <scope>NUCLEOTIDE SEQUENCE [LARGE SCALE GENOMIC DNA]</scope>
    <source>
        <strain evidence="6">P2niaD18</strain>
    </source>
</reference>
<feature type="transmembrane region" description="Helical" evidence="4">
    <location>
        <begin position="53"/>
        <end position="73"/>
    </location>
</feature>
<feature type="transmembrane region" description="Helical" evidence="4">
    <location>
        <begin position="180"/>
        <end position="200"/>
    </location>
</feature>
<comment type="subcellular location">
    <subcellularLocation>
        <location evidence="1">Membrane</location>
        <topology evidence="1">Multi-pass membrane protein</topology>
    </subcellularLocation>
</comment>
<dbReference type="Gene3D" id="1.20.1250.20">
    <property type="entry name" value="MFS general substrate transporter like domains"/>
    <property type="match status" value="2"/>
</dbReference>
<accession>A0A161ZKH2</accession>
<dbReference type="GO" id="GO:0016020">
    <property type="term" value="C:membrane"/>
    <property type="evidence" value="ECO:0007669"/>
    <property type="project" value="UniProtKB-SubCell"/>
</dbReference>
<feature type="transmembrane region" description="Helical" evidence="4">
    <location>
        <begin position="337"/>
        <end position="354"/>
    </location>
</feature>
<name>A0A161ZKH2_PENCH</name>
<organism evidence="6">
    <name type="scientific">Penicillium chrysogenum</name>
    <name type="common">Penicillium notatum</name>
    <dbReference type="NCBI Taxonomy" id="5076"/>
    <lineage>
        <taxon>Eukaryota</taxon>
        <taxon>Fungi</taxon>
        <taxon>Dikarya</taxon>
        <taxon>Ascomycota</taxon>
        <taxon>Pezizomycotina</taxon>
        <taxon>Eurotiomycetes</taxon>
        <taxon>Eurotiomycetidae</taxon>
        <taxon>Eurotiales</taxon>
        <taxon>Aspergillaceae</taxon>
        <taxon>Penicillium</taxon>
        <taxon>Penicillium chrysogenum species complex</taxon>
    </lineage>
</organism>
<dbReference type="AlphaFoldDB" id="A0A161ZKH2"/>
<feature type="transmembrane region" description="Helical" evidence="4">
    <location>
        <begin position="124"/>
        <end position="142"/>
    </location>
</feature>
<keyword evidence="4" id="KW-0812">Transmembrane</keyword>
<dbReference type="PROSITE" id="PS50850">
    <property type="entry name" value="MFS"/>
    <property type="match status" value="1"/>
</dbReference>
<dbReference type="InterPro" id="IPR036259">
    <property type="entry name" value="MFS_trans_sf"/>
</dbReference>
<feature type="domain" description="Major facilitator superfamily (MFS) profile" evidence="5">
    <location>
        <begin position="55"/>
        <end position="391"/>
    </location>
</feature>
<evidence type="ECO:0000313" key="6">
    <source>
        <dbReference type="EMBL" id="KZN92877.1"/>
    </source>
</evidence>
<protein>
    <submittedName>
        <fullName evidence="6">Riboflavin transporter</fullName>
    </submittedName>
</protein>
<comment type="similarity">
    <text evidence="2">Belongs to the major facilitator superfamily. Monocarboxylate porter (TC 2.A.1.13) family.</text>
</comment>
<proteinExistence type="inferred from homology"/>
<feature type="transmembrane region" description="Helical" evidence="4">
    <location>
        <begin position="212"/>
        <end position="232"/>
    </location>
</feature>
<evidence type="ECO:0000259" key="5">
    <source>
        <dbReference type="PROSITE" id="PS50850"/>
    </source>
</evidence>
<dbReference type="Proteomes" id="UP000076449">
    <property type="component" value="Chromosome I"/>
</dbReference>
<feature type="transmembrane region" description="Helical" evidence="4">
    <location>
        <begin position="262"/>
        <end position="285"/>
    </location>
</feature>
<dbReference type="GO" id="GO:0022857">
    <property type="term" value="F:transmembrane transporter activity"/>
    <property type="evidence" value="ECO:0007669"/>
    <property type="project" value="InterPro"/>
</dbReference>
<evidence type="ECO:0000256" key="2">
    <source>
        <dbReference type="ARBA" id="ARBA00006727"/>
    </source>
</evidence>
<dbReference type="InterPro" id="IPR020846">
    <property type="entry name" value="MFS_dom"/>
</dbReference>
<dbReference type="PANTHER" id="PTHR11360">
    <property type="entry name" value="MONOCARBOXYLATE TRANSPORTER"/>
    <property type="match status" value="1"/>
</dbReference>
<keyword evidence="4" id="KW-0472">Membrane</keyword>
<keyword evidence="4" id="KW-1133">Transmembrane helix</keyword>
<sequence>MDASDTSYKKEPLAGSKYSSPSDVEKPSPHLPTTVDPAPLDIEVTYPEGGRDAWLVVLGAWCGLTSSLGIYNTSGVFEVVISKVILPEASSSTLGWIFSVYAFVNWVCGVQIGPTFDAMGPRALIFAGTICTLIGIFTLSLSTEYYQIFLSFSIMTGIGSSLLLTPSMGCVAHWFMERRGLASGIAFIGGGFGGVLFPLMIQSLLPQVGWGWSIRILGFVLLLLCAISVAFCRSRIPSRKGAETTWRDTLPDYKIFMDGTGAMALTTAGVLLTDLAYFIPITYTPRYYIDRQNLSYDEALTGSSAFAYQLLAILNAASCVGRYVAGDMADRFGRYNTMIVSLFFCTVSILGFWLPDILAPDLDSYALLVVFILLFGFCSGSNVSLTPICLD</sequence>
<feature type="region of interest" description="Disordered" evidence="3">
    <location>
        <begin position="1"/>
        <end position="36"/>
    </location>
</feature>
<feature type="transmembrane region" description="Helical" evidence="4">
    <location>
        <begin position="366"/>
        <end position="390"/>
    </location>
</feature>
<evidence type="ECO:0000256" key="1">
    <source>
        <dbReference type="ARBA" id="ARBA00004141"/>
    </source>
</evidence>
<feature type="transmembrane region" description="Helical" evidence="4">
    <location>
        <begin position="148"/>
        <end position="168"/>
    </location>
</feature>
<dbReference type="SUPFAM" id="SSF103473">
    <property type="entry name" value="MFS general substrate transporter"/>
    <property type="match status" value="1"/>
</dbReference>
<evidence type="ECO:0000256" key="4">
    <source>
        <dbReference type="SAM" id="Phobius"/>
    </source>
</evidence>
<dbReference type="PANTHER" id="PTHR11360:SF177">
    <property type="entry name" value="RIBOFLAVIN TRANSPORTER MCH5"/>
    <property type="match status" value="1"/>
</dbReference>